<keyword evidence="7" id="KW-1185">Reference proteome</keyword>
<evidence type="ECO:0000313" key="7">
    <source>
        <dbReference type="Proteomes" id="UP001205748"/>
    </source>
</evidence>
<dbReference type="HAMAP" id="MF_00805">
    <property type="entry name" value="CitD"/>
    <property type="match status" value="1"/>
</dbReference>
<dbReference type="InterPro" id="IPR006495">
    <property type="entry name" value="CitD"/>
</dbReference>
<dbReference type="GO" id="GO:0005737">
    <property type="term" value="C:cytoplasm"/>
    <property type="evidence" value="ECO:0007669"/>
    <property type="project" value="UniProtKB-SubCell"/>
</dbReference>
<name>A0AAE3HG37_9FIRM</name>
<evidence type="ECO:0000256" key="1">
    <source>
        <dbReference type="ARBA" id="ARBA00004496"/>
    </source>
</evidence>
<evidence type="ECO:0000256" key="5">
    <source>
        <dbReference type="PIRSR" id="PIRSR002736-50"/>
    </source>
</evidence>
<evidence type="ECO:0000313" key="6">
    <source>
        <dbReference type="EMBL" id="MCR1898820.1"/>
    </source>
</evidence>
<dbReference type="NCBIfam" id="TIGR01608">
    <property type="entry name" value="citD"/>
    <property type="match status" value="1"/>
</dbReference>
<evidence type="ECO:0000256" key="2">
    <source>
        <dbReference type="ARBA" id="ARBA00022490"/>
    </source>
</evidence>
<feature type="modified residue" description="O-(phosphoribosyl dephospho-coenzyme A)serine" evidence="4 5">
    <location>
        <position position="14"/>
    </location>
</feature>
<organism evidence="6 7">
    <name type="scientific">Irregularibacter muris</name>
    <dbReference type="NCBI Taxonomy" id="1796619"/>
    <lineage>
        <taxon>Bacteria</taxon>
        <taxon>Bacillati</taxon>
        <taxon>Bacillota</taxon>
        <taxon>Clostridia</taxon>
        <taxon>Eubacteriales</taxon>
        <taxon>Eubacteriaceae</taxon>
        <taxon>Irregularibacter</taxon>
    </lineage>
</organism>
<evidence type="ECO:0000256" key="3">
    <source>
        <dbReference type="ARBA" id="ARBA00022553"/>
    </source>
</evidence>
<proteinExistence type="inferred from homology"/>
<sequence>MEIKHSALAGTMESSDVQVMIEPSNNGIELHLESSVLAQYGEQIEKTIREVLENLGVSNARLIVRDKGALDCILRARVQTAIFRANDKVENLPWGEML</sequence>
<comment type="subunit">
    <text evidence="4">Oligomer with a subunit composition of (alpha,beta,gamma)6.</text>
</comment>
<dbReference type="Proteomes" id="UP001205748">
    <property type="component" value="Unassembled WGS sequence"/>
</dbReference>
<dbReference type="AlphaFoldDB" id="A0AAE3HG37"/>
<keyword evidence="3 4" id="KW-0597">Phosphoprotein</keyword>
<comment type="similarity">
    <text evidence="4">Belongs to the CitD family.</text>
</comment>
<keyword evidence="2 4" id="KW-0963">Cytoplasm</keyword>
<dbReference type="InterPro" id="IPR023439">
    <property type="entry name" value="Mal_deCO2ase/Cit_lyase_ACP"/>
</dbReference>
<comment type="function">
    <text evidence="4">Covalent carrier of the coenzyme of citrate lyase.</text>
</comment>
<dbReference type="Pfam" id="PF06857">
    <property type="entry name" value="ACP"/>
    <property type="match status" value="1"/>
</dbReference>
<dbReference type="EMBL" id="JANKAS010000005">
    <property type="protein sequence ID" value="MCR1898820.1"/>
    <property type="molecule type" value="Genomic_DNA"/>
</dbReference>
<comment type="subcellular location">
    <subcellularLocation>
        <location evidence="1 4">Cytoplasm</location>
    </subcellularLocation>
</comment>
<dbReference type="RefSeq" id="WP_257530545.1">
    <property type="nucleotide sequence ID" value="NZ_JANKAS010000005.1"/>
</dbReference>
<dbReference type="PIRSF" id="PIRSF002736">
    <property type="entry name" value="Citrt_lyas_gamma"/>
    <property type="match status" value="1"/>
</dbReference>
<reference evidence="6" key="1">
    <citation type="submission" date="2022-07" db="EMBL/GenBank/DDBJ databases">
        <title>Enhanced cultured diversity of the mouse gut microbiota enables custom-made synthetic communities.</title>
        <authorList>
            <person name="Afrizal A."/>
        </authorList>
    </citation>
    <scope>NUCLEOTIDE SEQUENCE</scope>
    <source>
        <strain evidence="6">DSM 28593</strain>
    </source>
</reference>
<accession>A0AAE3HG37</accession>
<dbReference type="GO" id="GO:0016829">
    <property type="term" value="F:lyase activity"/>
    <property type="evidence" value="ECO:0007669"/>
    <property type="project" value="UniProtKB-KW"/>
</dbReference>
<gene>
    <name evidence="4 6" type="primary">citD</name>
    <name evidence="6" type="ORF">NSA47_07460</name>
</gene>
<dbReference type="NCBIfam" id="NF009726">
    <property type="entry name" value="PRK13253.1"/>
    <property type="match status" value="1"/>
</dbReference>
<protein>
    <recommendedName>
        <fullName evidence="4">Citrate lyase acyl carrier protein</fullName>
    </recommendedName>
    <alternativeName>
        <fullName evidence="4">Citrate lyase gamma chain</fullName>
    </alternativeName>
</protein>
<evidence type="ECO:0000256" key="4">
    <source>
        <dbReference type="HAMAP-Rule" id="MF_00805"/>
    </source>
</evidence>
<keyword evidence="6" id="KW-0456">Lyase</keyword>
<comment type="caution">
    <text evidence="6">The sequence shown here is derived from an EMBL/GenBank/DDBJ whole genome shotgun (WGS) entry which is preliminary data.</text>
</comment>